<evidence type="ECO:0000256" key="7">
    <source>
        <dbReference type="ARBA" id="ARBA00023163"/>
    </source>
</evidence>
<keyword evidence="3" id="KW-0158">Chromosome</keyword>
<dbReference type="AlphaFoldDB" id="A0A6L2K9S5"/>
<dbReference type="InterPro" id="IPR009057">
    <property type="entry name" value="Homeodomain-like_sf"/>
</dbReference>
<dbReference type="PANTHER" id="PTHR46267:SF11">
    <property type="entry name" value="TELOMERE REPEAT-BINDING FACTOR 2"/>
    <property type="match status" value="1"/>
</dbReference>
<dbReference type="SUPFAM" id="SSF46689">
    <property type="entry name" value="Homeodomain-like"/>
    <property type="match status" value="1"/>
</dbReference>
<evidence type="ECO:0000256" key="3">
    <source>
        <dbReference type="ARBA" id="ARBA00022454"/>
    </source>
</evidence>
<dbReference type="Pfam" id="PF00249">
    <property type="entry name" value="Myb_DNA-binding"/>
    <property type="match status" value="1"/>
</dbReference>
<feature type="domain" description="H15" evidence="12">
    <location>
        <begin position="115"/>
        <end position="196"/>
    </location>
</feature>
<keyword evidence="8" id="KW-0539">Nucleus</keyword>
<evidence type="ECO:0000259" key="12">
    <source>
        <dbReference type="PROSITE" id="PS51504"/>
    </source>
</evidence>
<accession>A0A6L2K9S5</accession>
<dbReference type="InterPro" id="IPR001005">
    <property type="entry name" value="SANT/Myb"/>
</dbReference>
<dbReference type="Gene3D" id="1.10.246.220">
    <property type="match status" value="1"/>
</dbReference>
<dbReference type="GO" id="GO:0003691">
    <property type="term" value="F:double-stranded telomeric DNA binding"/>
    <property type="evidence" value="ECO:0007669"/>
    <property type="project" value="InterPro"/>
</dbReference>
<evidence type="ECO:0000256" key="1">
    <source>
        <dbReference type="ARBA" id="ARBA00004286"/>
    </source>
</evidence>
<dbReference type="PROSITE" id="PS51504">
    <property type="entry name" value="H15"/>
    <property type="match status" value="1"/>
</dbReference>
<organism evidence="13">
    <name type="scientific">Tanacetum cinerariifolium</name>
    <name type="common">Dalmatian daisy</name>
    <name type="synonym">Chrysanthemum cinerariifolium</name>
    <dbReference type="NCBI Taxonomy" id="118510"/>
    <lineage>
        <taxon>Eukaryota</taxon>
        <taxon>Viridiplantae</taxon>
        <taxon>Streptophyta</taxon>
        <taxon>Embryophyta</taxon>
        <taxon>Tracheophyta</taxon>
        <taxon>Spermatophyta</taxon>
        <taxon>Magnoliopsida</taxon>
        <taxon>eudicotyledons</taxon>
        <taxon>Gunneridae</taxon>
        <taxon>Pentapetalae</taxon>
        <taxon>asterids</taxon>
        <taxon>campanulids</taxon>
        <taxon>Asterales</taxon>
        <taxon>Asteraceae</taxon>
        <taxon>Asteroideae</taxon>
        <taxon>Anthemideae</taxon>
        <taxon>Anthemidinae</taxon>
        <taxon>Tanacetum</taxon>
    </lineage>
</organism>
<name>A0A6L2K9S5_TANCI</name>
<dbReference type="FunFam" id="1.10.10.60:FF:000168">
    <property type="entry name" value="Telomere repeat-binding factor 1"/>
    <property type="match status" value="1"/>
</dbReference>
<evidence type="ECO:0000256" key="9">
    <source>
        <dbReference type="ARBA" id="ARBA00032813"/>
    </source>
</evidence>
<evidence type="ECO:0000256" key="8">
    <source>
        <dbReference type="ARBA" id="ARBA00023242"/>
    </source>
</evidence>
<dbReference type="InterPro" id="IPR036390">
    <property type="entry name" value="WH_DNA-bd_sf"/>
</dbReference>
<evidence type="ECO:0000256" key="2">
    <source>
        <dbReference type="ARBA" id="ARBA00004604"/>
    </source>
</evidence>
<comment type="subcellular location">
    <subcellularLocation>
        <location evidence="1">Chromosome</location>
    </subcellularLocation>
    <subcellularLocation>
        <location evidence="2">Nucleus</location>
        <location evidence="2">Nucleolus</location>
    </subcellularLocation>
</comment>
<keyword evidence="4" id="KW-0805">Transcription regulation</keyword>
<dbReference type="InterPro" id="IPR044597">
    <property type="entry name" value="SMH1-6"/>
</dbReference>
<dbReference type="PROSITE" id="PS50090">
    <property type="entry name" value="MYB_LIKE"/>
    <property type="match status" value="1"/>
</dbReference>
<evidence type="ECO:0000313" key="13">
    <source>
        <dbReference type="EMBL" id="GEU45472.1"/>
    </source>
</evidence>
<evidence type="ECO:0000259" key="10">
    <source>
        <dbReference type="PROSITE" id="PS50090"/>
    </source>
</evidence>
<dbReference type="Pfam" id="PF00538">
    <property type="entry name" value="Linker_histone"/>
    <property type="match status" value="1"/>
</dbReference>
<dbReference type="CDD" id="cd11660">
    <property type="entry name" value="SANT_TRF"/>
    <property type="match status" value="1"/>
</dbReference>
<evidence type="ECO:0000256" key="6">
    <source>
        <dbReference type="ARBA" id="ARBA00023125"/>
    </source>
</evidence>
<keyword evidence="6" id="KW-0238">DNA-binding</keyword>
<dbReference type="Gene3D" id="1.10.10.10">
    <property type="entry name" value="Winged helix-like DNA-binding domain superfamily/Winged helix DNA-binding domain"/>
    <property type="match status" value="1"/>
</dbReference>
<dbReference type="EMBL" id="BKCJ010001990">
    <property type="protein sequence ID" value="GEU45472.1"/>
    <property type="molecule type" value="Genomic_DNA"/>
</dbReference>
<dbReference type="PANTHER" id="PTHR46267">
    <property type="entry name" value="SINGLE MYB HISTONE 4"/>
    <property type="match status" value="1"/>
</dbReference>
<dbReference type="SMART" id="SM00717">
    <property type="entry name" value="SANT"/>
    <property type="match status" value="1"/>
</dbReference>
<proteinExistence type="predicted"/>
<reference evidence="13" key="1">
    <citation type="journal article" date="2019" name="Sci. Rep.">
        <title>Draft genome of Tanacetum cinerariifolium, the natural source of mosquito coil.</title>
        <authorList>
            <person name="Yamashiro T."/>
            <person name="Shiraishi A."/>
            <person name="Satake H."/>
            <person name="Nakayama K."/>
        </authorList>
    </citation>
    <scope>NUCLEOTIDE SEQUENCE</scope>
</reference>
<gene>
    <name evidence="13" type="ORF">Tci_017450</name>
</gene>
<protein>
    <recommendedName>
        <fullName evidence="9">MYB transcription factor</fullName>
    </recommendedName>
</protein>
<dbReference type="GO" id="GO:0005730">
    <property type="term" value="C:nucleolus"/>
    <property type="evidence" value="ECO:0007669"/>
    <property type="project" value="UniProtKB-SubCell"/>
</dbReference>
<dbReference type="GO" id="GO:0006334">
    <property type="term" value="P:nucleosome assembly"/>
    <property type="evidence" value="ECO:0007669"/>
    <property type="project" value="InterPro"/>
</dbReference>
<dbReference type="SUPFAM" id="SSF46785">
    <property type="entry name" value="Winged helix' DNA-binding domain"/>
    <property type="match status" value="1"/>
</dbReference>
<dbReference type="PROSITE" id="PS51294">
    <property type="entry name" value="HTH_MYB"/>
    <property type="match status" value="1"/>
</dbReference>
<evidence type="ECO:0000259" key="11">
    <source>
        <dbReference type="PROSITE" id="PS51294"/>
    </source>
</evidence>
<dbReference type="InterPro" id="IPR036388">
    <property type="entry name" value="WH-like_DNA-bd_sf"/>
</dbReference>
<evidence type="ECO:0000256" key="4">
    <source>
        <dbReference type="ARBA" id="ARBA00023015"/>
    </source>
</evidence>
<keyword evidence="7" id="KW-0804">Transcription</keyword>
<feature type="domain" description="Myb-like" evidence="10">
    <location>
        <begin position="1"/>
        <end position="57"/>
    </location>
</feature>
<dbReference type="InterPro" id="IPR005818">
    <property type="entry name" value="Histone_H1/H5_H15"/>
</dbReference>
<evidence type="ECO:0000256" key="5">
    <source>
        <dbReference type="ARBA" id="ARBA00023054"/>
    </source>
</evidence>
<sequence length="307" mass="33975">MGVPKTKWSSEEEAALNAGIAKYGVSKWTTILRDVEFAKVLEKRSNVDLKDKWRNMSLTASGRSRNRPRPKQSEMLTIYEPEDLSSSRRERDLIDCVLDSPAILPAASQIGSFKMPMPMARLDILILDAIIDLKEKRGSSRAAISEYLQEKHSVPPNFMKLLHAELKSDGLRKIDQGKASGYFSNGETSGIKILTKEEKEAELEKMWSMTPQQAAAIAMEVVAEAETTIKLLTKAGIDAELEKMRSMTPQQAAAMATKAVEEADAAILEDERAEKAAEADAERAKVFADAAMGIKAAYPFYKTMATR</sequence>
<comment type="caution">
    <text evidence="13">The sequence shown here is derived from an EMBL/GenBank/DDBJ whole genome shotgun (WGS) entry which is preliminary data.</text>
</comment>
<feature type="domain" description="HTH myb-type" evidence="11">
    <location>
        <begin position="1"/>
        <end position="61"/>
    </location>
</feature>
<keyword evidence="5" id="KW-0175">Coiled coil</keyword>
<dbReference type="GO" id="GO:0000786">
    <property type="term" value="C:nucleosome"/>
    <property type="evidence" value="ECO:0007669"/>
    <property type="project" value="InterPro"/>
</dbReference>
<dbReference type="InterPro" id="IPR017930">
    <property type="entry name" value="Myb_dom"/>
</dbReference>